<keyword evidence="2" id="KW-1185">Reference proteome</keyword>
<keyword evidence="1" id="KW-0732">Signal</keyword>
<protein>
    <submittedName>
        <fullName evidence="3">Secreted protein</fullName>
    </submittedName>
</protein>
<dbReference type="Proteomes" id="UP000035680">
    <property type="component" value="Unassembled WGS sequence"/>
</dbReference>
<dbReference type="AlphaFoldDB" id="A0A0K0F3K7"/>
<accession>A0A0K0F3K7</accession>
<evidence type="ECO:0000256" key="1">
    <source>
        <dbReference type="SAM" id="SignalP"/>
    </source>
</evidence>
<sequence length="136" mass="15898">MVRLFISLFLLANLINYSYSTKDSITDTVNSKLDKVLLEIKDDVNREILEDHDMYIKDKPFIEERIRQNFKVIGLLSSQIINNLRPFLSQVFRPTRIPKGTTNDEYDNGIIGEVKANYVKVSIYDLNMIEDAKYFI</sequence>
<reference evidence="2" key="1">
    <citation type="submission" date="2014-07" db="EMBL/GenBank/DDBJ databases">
        <authorList>
            <person name="Martin A.A"/>
            <person name="De Silva N."/>
        </authorList>
    </citation>
    <scope>NUCLEOTIDE SEQUENCE</scope>
</reference>
<name>A0A0K0F3K7_STRVS</name>
<proteinExistence type="predicted"/>
<evidence type="ECO:0000313" key="3">
    <source>
        <dbReference type="WBParaSite" id="SVE_0339100.1"/>
    </source>
</evidence>
<evidence type="ECO:0000313" key="2">
    <source>
        <dbReference type="Proteomes" id="UP000035680"/>
    </source>
</evidence>
<reference evidence="3" key="2">
    <citation type="submission" date="2015-08" db="UniProtKB">
        <authorList>
            <consortium name="WormBaseParasite"/>
        </authorList>
    </citation>
    <scope>IDENTIFICATION</scope>
</reference>
<organism evidence="2 3">
    <name type="scientific">Strongyloides venezuelensis</name>
    <name type="common">Threadworm</name>
    <dbReference type="NCBI Taxonomy" id="75913"/>
    <lineage>
        <taxon>Eukaryota</taxon>
        <taxon>Metazoa</taxon>
        <taxon>Ecdysozoa</taxon>
        <taxon>Nematoda</taxon>
        <taxon>Chromadorea</taxon>
        <taxon>Rhabditida</taxon>
        <taxon>Tylenchina</taxon>
        <taxon>Panagrolaimomorpha</taxon>
        <taxon>Strongyloidoidea</taxon>
        <taxon>Strongyloididae</taxon>
        <taxon>Strongyloides</taxon>
    </lineage>
</organism>
<feature type="chain" id="PRO_5005329106" evidence="1">
    <location>
        <begin position="21"/>
        <end position="136"/>
    </location>
</feature>
<feature type="signal peptide" evidence="1">
    <location>
        <begin position="1"/>
        <end position="20"/>
    </location>
</feature>
<dbReference type="WBParaSite" id="SVE_0339100.1">
    <property type="protein sequence ID" value="SVE_0339100.1"/>
    <property type="gene ID" value="SVE_0339100"/>
</dbReference>